<keyword evidence="2" id="KW-0521">NADP</keyword>
<comment type="caution">
    <text evidence="4">The sequence shown here is derived from an EMBL/GenBank/DDBJ whole genome shotgun (WGS) entry which is preliminary data.</text>
</comment>
<proteinExistence type="inferred from homology"/>
<dbReference type="AlphaFoldDB" id="A0AAD2HPX7"/>
<dbReference type="InterPro" id="IPR036291">
    <property type="entry name" value="NAD(P)-bd_dom_sf"/>
</dbReference>
<dbReference type="PANTHER" id="PTHR43669">
    <property type="entry name" value="5-KETO-D-GLUCONATE 5-REDUCTASE"/>
    <property type="match status" value="1"/>
</dbReference>
<dbReference type="InterPro" id="IPR002347">
    <property type="entry name" value="SDR_fam"/>
</dbReference>
<dbReference type="PROSITE" id="PS00061">
    <property type="entry name" value="ADH_SHORT"/>
    <property type="match status" value="1"/>
</dbReference>
<evidence type="ECO:0000313" key="5">
    <source>
        <dbReference type="Proteomes" id="UP001295794"/>
    </source>
</evidence>
<reference evidence="4" key="1">
    <citation type="submission" date="2023-11" db="EMBL/GenBank/DDBJ databases">
        <authorList>
            <person name="De Vega J J."/>
            <person name="De Vega J J."/>
        </authorList>
    </citation>
    <scope>NUCLEOTIDE SEQUENCE</scope>
</reference>
<sequence>MATSIDQARCILVVGATSGIGRALALAISDLPSKPTVIAAGRRADRLAELAAKGLKTVQLDVTEDDAALKTKVDALIAQYPTLDGVLLCSGIQYQQNFLREIALSDVKKEVQVNYMAVITLITMFLPHFLKLSGAGLPSWIIPVSSGLGLLPSSQMPNYCATKAALRSFTISLRRQLLETKVSVIEIIPPLVESELHDDQGTTAFLSKIWMPLADYTAHTLKGLREGKTDIGAGTSEKDVERFIAAGLNAPVPVRKFD</sequence>
<evidence type="ECO:0008006" key="6">
    <source>
        <dbReference type="Google" id="ProtNLM"/>
    </source>
</evidence>
<organism evidence="4 5">
    <name type="scientific">Mycena citricolor</name>
    <dbReference type="NCBI Taxonomy" id="2018698"/>
    <lineage>
        <taxon>Eukaryota</taxon>
        <taxon>Fungi</taxon>
        <taxon>Dikarya</taxon>
        <taxon>Basidiomycota</taxon>
        <taxon>Agaricomycotina</taxon>
        <taxon>Agaricomycetes</taxon>
        <taxon>Agaricomycetidae</taxon>
        <taxon>Agaricales</taxon>
        <taxon>Marasmiineae</taxon>
        <taxon>Mycenaceae</taxon>
        <taxon>Mycena</taxon>
    </lineage>
</organism>
<accession>A0AAD2HPX7</accession>
<evidence type="ECO:0000256" key="2">
    <source>
        <dbReference type="ARBA" id="ARBA00022857"/>
    </source>
</evidence>
<dbReference type="PRINTS" id="PR00081">
    <property type="entry name" value="GDHRDH"/>
</dbReference>
<dbReference type="PANTHER" id="PTHR43669:SF3">
    <property type="entry name" value="ALCOHOL DEHYDROGENASE, PUTATIVE (AFU_ORTHOLOGUE AFUA_3G03445)-RELATED"/>
    <property type="match status" value="1"/>
</dbReference>
<keyword evidence="5" id="KW-1185">Reference proteome</keyword>
<dbReference type="Pfam" id="PF00106">
    <property type="entry name" value="adh_short"/>
    <property type="match status" value="1"/>
</dbReference>
<evidence type="ECO:0000256" key="1">
    <source>
        <dbReference type="ARBA" id="ARBA00006484"/>
    </source>
</evidence>
<keyword evidence="3" id="KW-0560">Oxidoreductase</keyword>
<protein>
    <recommendedName>
        <fullName evidence="6">NAD(P)-binding protein</fullName>
    </recommendedName>
</protein>
<dbReference type="EMBL" id="CAVNYO010000440">
    <property type="protein sequence ID" value="CAK5279958.1"/>
    <property type="molecule type" value="Genomic_DNA"/>
</dbReference>
<evidence type="ECO:0000256" key="3">
    <source>
        <dbReference type="ARBA" id="ARBA00023002"/>
    </source>
</evidence>
<dbReference type="SUPFAM" id="SSF51735">
    <property type="entry name" value="NAD(P)-binding Rossmann-fold domains"/>
    <property type="match status" value="1"/>
</dbReference>
<evidence type="ECO:0000313" key="4">
    <source>
        <dbReference type="EMBL" id="CAK5279958.1"/>
    </source>
</evidence>
<dbReference type="GO" id="GO:0016491">
    <property type="term" value="F:oxidoreductase activity"/>
    <property type="evidence" value="ECO:0007669"/>
    <property type="project" value="UniProtKB-KW"/>
</dbReference>
<comment type="similarity">
    <text evidence="1">Belongs to the short-chain dehydrogenases/reductases (SDR) family.</text>
</comment>
<dbReference type="Gene3D" id="3.40.50.720">
    <property type="entry name" value="NAD(P)-binding Rossmann-like Domain"/>
    <property type="match status" value="1"/>
</dbReference>
<dbReference type="InterPro" id="IPR020904">
    <property type="entry name" value="Sc_DH/Rdtase_CS"/>
</dbReference>
<name>A0AAD2HPX7_9AGAR</name>
<gene>
    <name evidence="4" type="ORF">MYCIT1_LOCUS30338</name>
</gene>
<dbReference type="Proteomes" id="UP001295794">
    <property type="component" value="Unassembled WGS sequence"/>
</dbReference>